<dbReference type="EMBL" id="CP011974">
    <property type="protein sequence ID" value="AKO92013.1"/>
    <property type="molecule type" value="Genomic_DNA"/>
</dbReference>
<name>A0A0H4KUN5_9BACI</name>
<feature type="domain" description="HTH cro/C1-type" evidence="1">
    <location>
        <begin position="5"/>
        <end position="65"/>
    </location>
</feature>
<organism evidence="2 3">
    <name type="scientific">Priestia filamentosa</name>
    <dbReference type="NCBI Taxonomy" id="1402861"/>
    <lineage>
        <taxon>Bacteria</taxon>
        <taxon>Bacillati</taxon>
        <taxon>Bacillota</taxon>
        <taxon>Bacilli</taxon>
        <taxon>Bacillales</taxon>
        <taxon>Bacillaceae</taxon>
        <taxon>Priestia</taxon>
    </lineage>
</organism>
<dbReference type="KEGG" id="beo:BEH_07800"/>
<evidence type="ECO:0000259" key="1">
    <source>
        <dbReference type="Pfam" id="PF13443"/>
    </source>
</evidence>
<dbReference type="Pfam" id="PF13443">
    <property type="entry name" value="HTH_26"/>
    <property type="match status" value="1"/>
</dbReference>
<sequence length="67" mass="8033">MKIMIDDLLKEKDRTRYWLAKEVRITYPNLCNLADRKTASIKFEIMERICTALECTPNELLGWNQRE</sequence>
<reference evidence="3" key="2">
    <citation type="submission" date="2015-06" db="EMBL/GenBank/DDBJ databases">
        <title>Genome Sequence of Bacillus endophyticus and Analysis of its Companion Mechanism in the Ketogulonigenium vulgare-Bacillus strain Consortium.</title>
        <authorList>
            <person name="Jia N."/>
            <person name="Du J."/>
            <person name="Ding M.-Z."/>
            <person name="Gao F."/>
            <person name="Yuan Y.-J."/>
        </authorList>
    </citation>
    <scope>NUCLEOTIDE SEQUENCE [LARGE SCALE GENOMIC DNA]</scope>
    <source>
        <strain evidence="3">Hbe603</strain>
    </source>
</reference>
<dbReference type="OrthoDB" id="9805309at2"/>
<gene>
    <name evidence="2" type="ORF">BEH_07800</name>
</gene>
<accession>A0A0H4KUN5</accession>
<dbReference type="GO" id="GO:0003677">
    <property type="term" value="F:DNA binding"/>
    <property type="evidence" value="ECO:0007669"/>
    <property type="project" value="InterPro"/>
</dbReference>
<evidence type="ECO:0000313" key="2">
    <source>
        <dbReference type="EMBL" id="AKO92013.1"/>
    </source>
</evidence>
<protein>
    <submittedName>
        <fullName evidence="2">Cro/Cl family transcriptional regulator</fullName>
    </submittedName>
</protein>
<keyword evidence="3" id="KW-1185">Reference proteome</keyword>
<dbReference type="AlphaFoldDB" id="A0A0H4KUN5"/>
<dbReference type="PATRIC" id="fig|135735.6.peg.1597"/>
<reference evidence="2 3" key="1">
    <citation type="journal article" date="2015" name="PLoS ONE">
        <title>Genome Sequence of Bacillus endophyticus and Analysis of Its Companion Mechanism in the Ketogulonigenium vulgare-Bacillus Strain Consortium.</title>
        <authorList>
            <person name="Jia N."/>
            <person name="Du J."/>
            <person name="Ding M.Z."/>
            <person name="Gao F."/>
            <person name="Yuan Y.J."/>
        </authorList>
    </citation>
    <scope>NUCLEOTIDE SEQUENCE [LARGE SCALE GENOMIC DNA]</scope>
    <source>
        <strain evidence="2 3">Hbe603</strain>
    </source>
</reference>
<dbReference type="SUPFAM" id="SSF47413">
    <property type="entry name" value="lambda repressor-like DNA-binding domains"/>
    <property type="match status" value="1"/>
</dbReference>
<proteinExistence type="predicted"/>
<dbReference type="InterPro" id="IPR010982">
    <property type="entry name" value="Lambda_DNA-bd_dom_sf"/>
</dbReference>
<dbReference type="RefSeq" id="WP_046216974.1">
    <property type="nucleotide sequence ID" value="NZ_CP011974.1"/>
</dbReference>
<dbReference type="InterPro" id="IPR001387">
    <property type="entry name" value="Cro/C1-type_HTH"/>
</dbReference>
<evidence type="ECO:0000313" key="3">
    <source>
        <dbReference type="Proteomes" id="UP000036202"/>
    </source>
</evidence>
<dbReference type="Gene3D" id="1.10.260.40">
    <property type="entry name" value="lambda repressor-like DNA-binding domains"/>
    <property type="match status" value="1"/>
</dbReference>
<dbReference type="Proteomes" id="UP000036202">
    <property type="component" value="Chromosome"/>
</dbReference>